<evidence type="ECO:0000313" key="1">
    <source>
        <dbReference type="EMBL" id="MCY9532996.1"/>
    </source>
</evidence>
<comment type="caution">
    <text evidence="1">The sequence shown here is derived from an EMBL/GenBank/DDBJ whole genome shotgun (WGS) entry which is preliminary data.</text>
</comment>
<gene>
    <name evidence="1" type="ORF">M5X04_27170</name>
</gene>
<evidence type="ECO:0008006" key="3">
    <source>
        <dbReference type="Google" id="ProtNLM"/>
    </source>
</evidence>
<dbReference type="EMBL" id="JAMDLY010000024">
    <property type="protein sequence ID" value="MCY9532996.1"/>
    <property type="molecule type" value="Genomic_DNA"/>
</dbReference>
<proteinExistence type="predicted"/>
<dbReference type="Proteomes" id="UP001527090">
    <property type="component" value="Unassembled WGS sequence"/>
</dbReference>
<reference evidence="1 2" key="1">
    <citation type="submission" date="2022-05" db="EMBL/GenBank/DDBJ databases">
        <title>Genome Sequencing of Bee-Associated Microbes.</title>
        <authorList>
            <person name="Dunlap C."/>
        </authorList>
    </citation>
    <scope>NUCLEOTIDE SEQUENCE [LARGE SCALE GENOMIC DNA]</scope>
    <source>
        <strain evidence="1 2">NRRL NRS-750</strain>
    </source>
</reference>
<protein>
    <recommendedName>
        <fullName evidence="3">Phosphodiester glycosidase domain-containing protein</fullName>
    </recommendedName>
</protein>
<organism evidence="1 2">
    <name type="scientific">Paenibacillus alvei</name>
    <name type="common">Bacillus alvei</name>
    <dbReference type="NCBI Taxonomy" id="44250"/>
    <lineage>
        <taxon>Bacteria</taxon>
        <taxon>Bacillati</taxon>
        <taxon>Bacillota</taxon>
        <taxon>Bacilli</taxon>
        <taxon>Bacillales</taxon>
        <taxon>Paenibacillaceae</taxon>
        <taxon>Paenibacillus</taxon>
    </lineage>
</organism>
<keyword evidence="2" id="KW-1185">Reference proteome</keyword>
<accession>A0ABT4EGX4</accession>
<evidence type="ECO:0000313" key="2">
    <source>
        <dbReference type="Proteomes" id="UP001527090"/>
    </source>
</evidence>
<sequence length="223" mass="23861">MSNYSYSKCIAHNGVVLHAIKTSPNNIALKSNRSNVYSRTDVAVNGGFFSFGSGDVLSIAVQNDMPVAGKRGAYGAGWFNAKYARGTLVWDAAARKYSVQVVSSASDIVVSDRSRYWAQGGISMSLRDDAGWERIARAQNMPSMTASVYRTALVYGSALNVWLVVTNTPCTASQFRTAIKEKVGSGTLVDGVFLDGSGSSQMRCDGVRLRGDGRTVYSVVAIA</sequence>
<dbReference type="RefSeq" id="WP_268633076.1">
    <property type="nucleotide sequence ID" value="NZ_JAMDLY010000024.1"/>
</dbReference>
<name>A0ABT4EGX4_PAEAL</name>